<keyword evidence="13 19" id="KW-1133">Transmembrane helix</keyword>
<feature type="transmembrane region" description="Helical" evidence="19">
    <location>
        <begin position="20"/>
        <end position="38"/>
    </location>
</feature>
<dbReference type="InterPro" id="IPR000374">
    <property type="entry name" value="PC_trans"/>
</dbReference>
<gene>
    <name evidence="20" type="ORF">XE03_0890</name>
</gene>
<feature type="transmembrane region" description="Helical" evidence="19">
    <location>
        <begin position="91"/>
        <end position="107"/>
    </location>
</feature>
<sequence>MTTLKGREGLGKSKQDNLSYRLLTSFLFVPFFLVIFNYGSFPYLFLMLGIIGIMSYEFFYLLREKGLNPYLRTGIFASIILGLIMNYSSALFTYFLITLLLIFISIVELRRNDPTKSIVYMSVTTFGVLYTGWLGGHMILIGKTSYSLLNSPKLIYLSFLMIWMADTGAFFIGSKFGKHKIIPKISPSKSYEGLAGGFLFSFISGFIFSLFFFKELYIFDIFFLSIISTVAGFAGDLVESAMKRDAQLKDVSSFLPGHGGVLDRFDSVLFALPLFYYYFILTIKSRIV</sequence>
<evidence type="ECO:0000256" key="15">
    <source>
        <dbReference type="ARBA" id="ARBA00023136"/>
    </source>
</evidence>
<feature type="transmembrane region" description="Helical" evidence="19">
    <location>
        <begin position="218"/>
        <end position="238"/>
    </location>
</feature>
<comment type="pathway">
    <text evidence="3 18">Phospholipid metabolism; CDP-diacylglycerol biosynthesis; CDP-diacylglycerol from sn-glycerol 3-phosphate: step 3/3.</text>
</comment>
<keyword evidence="8" id="KW-1003">Cell membrane</keyword>
<feature type="transmembrane region" description="Helical" evidence="19">
    <location>
        <begin position="119"/>
        <end position="142"/>
    </location>
</feature>
<dbReference type="UniPathway" id="UPA00557">
    <property type="reaction ID" value="UER00614"/>
</dbReference>
<comment type="catalytic activity">
    <reaction evidence="1 18">
        <text>a 1,2-diacyl-sn-glycero-3-phosphate + CTP + H(+) = a CDP-1,2-diacyl-sn-glycerol + diphosphate</text>
        <dbReference type="Rhea" id="RHEA:16229"/>
        <dbReference type="ChEBI" id="CHEBI:15378"/>
        <dbReference type="ChEBI" id="CHEBI:33019"/>
        <dbReference type="ChEBI" id="CHEBI:37563"/>
        <dbReference type="ChEBI" id="CHEBI:58332"/>
        <dbReference type="ChEBI" id="CHEBI:58608"/>
        <dbReference type="EC" id="2.7.7.41"/>
    </reaction>
</comment>
<evidence type="ECO:0000256" key="1">
    <source>
        <dbReference type="ARBA" id="ARBA00001698"/>
    </source>
</evidence>
<accession>A0A117M6N5</accession>
<evidence type="ECO:0000256" key="7">
    <source>
        <dbReference type="ARBA" id="ARBA00019373"/>
    </source>
</evidence>
<name>A0A117M6N5_UNCT6</name>
<dbReference type="PROSITE" id="PS01315">
    <property type="entry name" value="CDS"/>
    <property type="match status" value="1"/>
</dbReference>
<keyword evidence="12 18" id="KW-0548">Nucleotidyltransferase</keyword>
<dbReference type="GO" id="GO:0016024">
    <property type="term" value="P:CDP-diacylglycerol biosynthetic process"/>
    <property type="evidence" value="ECO:0007669"/>
    <property type="project" value="UniProtKB-UniPathway"/>
</dbReference>
<dbReference type="PANTHER" id="PTHR46382">
    <property type="entry name" value="PHOSPHATIDATE CYTIDYLYLTRANSFERASE"/>
    <property type="match status" value="1"/>
</dbReference>
<evidence type="ECO:0000313" key="20">
    <source>
        <dbReference type="EMBL" id="KUK87282.1"/>
    </source>
</evidence>
<reference evidence="21" key="1">
    <citation type="journal article" date="2015" name="MBio">
        <title>Genome-Resolved Metagenomic Analysis Reveals Roles for Candidate Phyla and Other Microbial Community Members in Biogeochemical Transformations in Oil Reservoirs.</title>
        <authorList>
            <person name="Hu P."/>
            <person name="Tom L."/>
            <person name="Singh A."/>
            <person name="Thomas B.C."/>
            <person name="Baker B.J."/>
            <person name="Piceno Y.M."/>
            <person name="Andersen G.L."/>
            <person name="Banfield J.F."/>
        </authorList>
    </citation>
    <scope>NUCLEOTIDE SEQUENCE [LARGE SCALE GENOMIC DNA]</scope>
</reference>
<keyword evidence="11 18" id="KW-0812">Transmembrane</keyword>
<evidence type="ECO:0000256" key="8">
    <source>
        <dbReference type="ARBA" id="ARBA00022475"/>
    </source>
</evidence>
<dbReference type="PANTHER" id="PTHR46382:SF1">
    <property type="entry name" value="PHOSPHATIDATE CYTIDYLYLTRANSFERASE"/>
    <property type="match status" value="1"/>
</dbReference>
<evidence type="ECO:0000256" key="16">
    <source>
        <dbReference type="ARBA" id="ARBA00023209"/>
    </source>
</evidence>
<evidence type="ECO:0000256" key="19">
    <source>
        <dbReference type="SAM" id="Phobius"/>
    </source>
</evidence>
<evidence type="ECO:0000256" key="13">
    <source>
        <dbReference type="ARBA" id="ARBA00022989"/>
    </source>
</evidence>
<dbReference type="GO" id="GO:0004605">
    <property type="term" value="F:phosphatidate cytidylyltransferase activity"/>
    <property type="evidence" value="ECO:0007669"/>
    <property type="project" value="UniProtKB-EC"/>
</dbReference>
<comment type="caution">
    <text evidence="20">The sequence shown here is derived from an EMBL/GenBank/DDBJ whole genome shotgun (WGS) entry which is preliminary data.</text>
</comment>
<keyword evidence="17" id="KW-1208">Phospholipid metabolism</keyword>
<keyword evidence="9" id="KW-0444">Lipid biosynthesis</keyword>
<evidence type="ECO:0000256" key="5">
    <source>
        <dbReference type="ARBA" id="ARBA00010185"/>
    </source>
</evidence>
<evidence type="ECO:0000256" key="12">
    <source>
        <dbReference type="ARBA" id="ARBA00022695"/>
    </source>
</evidence>
<protein>
    <recommendedName>
        <fullName evidence="7 18">Phosphatidate cytidylyltransferase</fullName>
        <ecNumber evidence="6 18">2.7.7.41</ecNumber>
    </recommendedName>
</protein>
<evidence type="ECO:0000313" key="21">
    <source>
        <dbReference type="Proteomes" id="UP000053467"/>
    </source>
</evidence>
<dbReference type="EMBL" id="LGGX01000006">
    <property type="protein sequence ID" value="KUK87282.1"/>
    <property type="molecule type" value="Genomic_DNA"/>
</dbReference>
<keyword evidence="14" id="KW-0443">Lipid metabolism</keyword>
<organism evidence="20 21">
    <name type="scientific">candidate division TA06 bacterium 34_109</name>
    <dbReference type="NCBI Taxonomy" id="1635277"/>
    <lineage>
        <taxon>Bacteria</taxon>
        <taxon>Bacteria division TA06</taxon>
    </lineage>
</organism>
<keyword evidence="16" id="KW-0594">Phospholipid biosynthesis</keyword>
<proteinExistence type="inferred from homology"/>
<keyword evidence="10 18" id="KW-0808">Transferase</keyword>
<dbReference type="EC" id="2.7.7.41" evidence="6 18"/>
<dbReference type="AlphaFoldDB" id="A0A117M6N5"/>
<feature type="transmembrane region" description="Helical" evidence="19">
    <location>
        <begin position="44"/>
        <end position="62"/>
    </location>
</feature>
<feature type="transmembrane region" description="Helical" evidence="19">
    <location>
        <begin position="193"/>
        <end position="212"/>
    </location>
</feature>
<evidence type="ECO:0000256" key="2">
    <source>
        <dbReference type="ARBA" id="ARBA00004651"/>
    </source>
</evidence>
<evidence type="ECO:0000256" key="11">
    <source>
        <dbReference type="ARBA" id="ARBA00022692"/>
    </source>
</evidence>
<dbReference type="PATRIC" id="fig|1635277.3.peg.626"/>
<feature type="transmembrane region" description="Helical" evidence="19">
    <location>
        <begin position="154"/>
        <end position="172"/>
    </location>
</feature>
<evidence type="ECO:0000256" key="18">
    <source>
        <dbReference type="RuleBase" id="RU003938"/>
    </source>
</evidence>
<dbReference type="Pfam" id="PF01148">
    <property type="entry name" value="CTP_transf_1"/>
    <property type="match status" value="1"/>
</dbReference>
<evidence type="ECO:0000256" key="9">
    <source>
        <dbReference type="ARBA" id="ARBA00022516"/>
    </source>
</evidence>
<comment type="similarity">
    <text evidence="5 18">Belongs to the CDS family.</text>
</comment>
<evidence type="ECO:0000256" key="4">
    <source>
        <dbReference type="ARBA" id="ARBA00005189"/>
    </source>
</evidence>
<evidence type="ECO:0000256" key="6">
    <source>
        <dbReference type="ARBA" id="ARBA00012487"/>
    </source>
</evidence>
<evidence type="ECO:0000256" key="3">
    <source>
        <dbReference type="ARBA" id="ARBA00005119"/>
    </source>
</evidence>
<comment type="pathway">
    <text evidence="4">Lipid metabolism.</text>
</comment>
<feature type="transmembrane region" description="Helical" evidence="19">
    <location>
        <begin position="69"/>
        <end position="85"/>
    </location>
</feature>
<evidence type="ECO:0000256" key="10">
    <source>
        <dbReference type="ARBA" id="ARBA00022679"/>
    </source>
</evidence>
<dbReference type="GO" id="GO:0005886">
    <property type="term" value="C:plasma membrane"/>
    <property type="evidence" value="ECO:0007669"/>
    <property type="project" value="UniProtKB-SubCell"/>
</dbReference>
<comment type="subcellular location">
    <subcellularLocation>
        <location evidence="2">Cell membrane</location>
        <topology evidence="2">Multi-pass membrane protein</topology>
    </subcellularLocation>
</comment>
<evidence type="ECO:0000256" key="17">
    <source>
        <dbReference type="ARBA" id="ARBA00023264"/>
    </source>
</evidence>
<evidence type="ECO:0000256" key="14">
    <source>
        <dbReference type="ARBA" id="ARBA00023098"/>
    </source>
</evidence>
<keyword evidence="15 19" id="KW-0472">Membrane</keyword>
<dbReference type="Proteomes" id="UP000053467">
    <property type="component" value="Unassembled WGS sequence"/>
</dbReference>